<protein>
    <submittedName>
        <fullName evidence="1">Uncharacterized protein</fullName>
    </submittedName>
</protein>
<dbReference type="AlphaFoldDB" id="A0AAV9J115"/>
<evidence type="ECO:0000313" key="2">
    <source>
        <dbReference type="Proteomes" id="UP001301350"/>
    </source>
</evidence>
<comment type="caution">
    <text evidence="1">The sequence shown here is derived from an EMBL/GenBank/DDBJ whole genome shotgun (WGS) entry which is preliminary data.</text>
</comment>
<name>A0AAV9J115_CYACA</name>
<dbReference type="Proteomes" id="UP001301350">
    <property type="component" value="Unassembled WGS sequence"/>
</dbReference>
<proteinExistence type="predicted"/>
<organism evidence="1 2">
    <name type="scientific">Cyanidium caldarium</name>
    <name type="common">Red alga</name>
    <dbReference type="NCBI Taxonomy" id="2771"/>
    <lineage>
        <taxon>Eukaryota</taxon>
        <taxon>Rhodophyta</taxon>
        <taxon>Bangiophyceae</taxon>
        <taxon>Cyanidiales</taxon>
        <taxon>Cyanidiaceae</taxon>
        <taxon>Cyanidium</taxon>
    </lineage>
</organism>
<gene>
    <name evidence="1" type="ORF">CDCA_CDCA17G4313</name>
</gene>
<dbReference type="EMBL" id="JANCYW010000017">
    <property type="protein sequence ID" value="KAK4538288.1"/>
    <property type="molecule type" value="Genomic_DNA"/>
</dbReference>
<sequence length="396" mass="43186">MASQAVWRGQEVIWVGADGTVRYRDRVHALAPQSSHPALSATTLFTHRGHDYLAVLLRERLTPDSPDAHATHHLILHPLRYPLLRRRQWRVVFPTTATPVRVTCAAALLIPLPSRCADSRFSSPPTDLLTGTADGSVYLLRLPSRSPALAAARIAAYDMSTTWAVRQLQVNAFTVAAALQHGALMVCSRPAPLAASISDASADASWPVAFCVRADHATITAMQWAQCHDAGSSAAEWLLSAKYRQRDGHARAWLECYAVPRDAPTRPIHRRIAWAASAPAPVASLAAVTRRNVDDATAVELCMFLFCTDGTVHWLSVVLEGDIPHPTPSRALAVSIPRPPPVCHPSAHPVAYRMHALDARHAYLGVSICGDSLHTRYWWLHVDADALHLSDAAPVK</sequence>
<evidence type="ECO:0000313" key="1">
    <source>
        <dbReference type="EMBL" id="KAK4538288.1"/>
    </source>
</evidence>
<accession>A0AAV9J115</accession>
<reference evidence="1 2" key="1">
    <citation type="submission" date="2022-07" db="EMBL/GenBank/DDBJ databases">
        <title>Genome-wide signatures of adaptation to extreme environments.</title>
        <authorList>
            <person name="Cho C.H."/>
            <person name="Yoon H.S."/>
        </authorList>
    </citation>
    <scope>NUCLEOTIDE SEQUENCE [LARGE SCALE GENOMIC DNA]</scope>
    <source>
        <strain evidence="1 2">DBV 063 E5</strain>
    </source>
</reference>
<keyword evidence="2" id="KW-1185">Reference proteome</keyword>